<evidence type="ECO:0000313" key="8">
    <source>
        <dbReference type="Proteomes" id="UP000015453"/>
    </source>
</evidence>
<keyword evidence="2" id="KW-0929">Antimicrobial</keyword>
<keyword evidence="3" id="KW-0295">Fungicide</keyword>
<evidence type="ECO:0008006" key="9">
    <source>
        <dbReference type="Google" id="ProtNLM"/>
    </source>
</evidence>
<dbReference type="InterPro" id="IPR010851">
    <property type="entry name" value="DEFL"/>
</dbReference>
<evidence type="ECO:0000256" key="5">
    <source>
        <dbReference type="ARBA" id="ARBA00023157"/>
    </source>
</evidence>
<comment type="similarity">
    <text evidence="1">Belongs to the DEFL family.</text>
</comment>
<keyword evidence="6" id="KW-0732">Signal</keyword>
<keyword evidence="4" id="KW-0611">Plant defense</keyword>
<evidence type="ECO:0000313" key="7">
    <source>
        <dbReference type="EMBL" id="EPS64122.1"/>
    </source>
</evidence>
<evidence type="ECO:0000256" key="2">
    <source>
        <dbReference type="ARBA" id="ARBA00022529"/>
    </source>
</evidence>
<feature type="chain" id="PRO_5004562563" description="Knottin scorpion toxin-like domain-containing protein" evidence="6">
    <location>
        <begin position="31"/>
        <end position="78"/>
    </location>
</feature>
<gene>
    <name evidence="7" type="ORF">M569_10663</name>
</gene>
<keyword evidence="5" id="KW-1015">Disulfide bond</keyword>
<sequence>MASKTCSAAPMTAILLVGFLILISAGSIRGEWLIQGPCANYPNCDKYCRENGFRQYGGKCIKPSSDPGAVSFCACYAI</sequence>
<dbReference type="Pfam" id="PF25052">
    <property type="entry name" value="AtDEF-like"/>
    <property type="match status" value="1"/>
</dbReference>
<dbReference type="EMBL" id="AUSU01005030">
    <property type="protein sequence ID" value="EPS64122.1"/>
    <property type="molecule type" value="Genomic_DNA"/>
</dbReference>
<comment type="caution">
    <text evidence="7">The sequence shown here is derived from an EMBL/GenBank/DDBJ whole genome shotgun (WGS) entry which is preliminary data.</text>
</comment>
<dbReference type="OrthoDB" id="1516837at2759"/>
<evidence type="ECO:0000256" key="6">
    <source>
        <dbReference type="SAM" id="SignalP"/>
    </source>
</evidence>
<organism evidence="7 8">
    <name type="scientific">Genlisea aurea</name>
    <dbReference type="NCBI Taxonomy" id="192259"/>
    <lineage>
        <taxon>Eukaryota</taxon>
        <taxon>Viridiplantae</taxon>
        <taxon>Streptophyta</taxon>
        <taxon>Embryophyta</taxon>
        <taxon>Tracheophyta</taxon>
        <taxon>Spermatophyta</taxon>
        <taxon>Magnoliopsida</taxon>
        <taxon>eudicotyledons</taxon>
        <taxon>Gunneridae</taxon>
        <taxon>Pentapetalae</taxon>
        <taxon>asterids</taxon>
        <taxon>lamiids</taxon>
        <taxon>Lamiales</taxon>
        <taxon>Lentibulariaceae</taxon>
        <taxon>Genlisea</taxon>
    </lineage>
</organism>
<feature type="signal peptide" evidence="6">
    <location>
        <begin position="1"/>
        <end position="30"/>
    </location>
</feature>
<proteinExistence type="inferred from homology"/>
<reference evidence="7 8" key="1">
    <citation type="journal article" date="2013" name="BMC Genomics">
        <title>The miniature genome of a carnivorous plant Genlisea aurea contains a low number of genes and short non-coding sequences.</title>
        <authorList>
            <person name="Leushkin E.V."/>
            <person name="Sutormin R.A."/>
            <person name="Nabieva E.R."/>
            <person name="Penin A.A."/>
            <person name="Kondrashov A.S."/>
            <person name="Logacheva M.D."/>
        </authorList>
    </citation>
    <scope>NUCLEOTIDE SEQUENCE [LARGE SCALE GENOMIC DNA]</scope>
</reference>
<evidence type="ECO:0000256" key="4">
    <source>
        <dbReference type="ARBA" id="ARBA00022821"/>
    </source>
</evidence>
<keyword evidence="8" id="KW-1185">Reference proteome</keyword>
<evidence type="ECO:0000256" key="3">
    <source>
        <dbReference type="ARBA" id="ARBA00022577"/>
    </source>
</evidence>
<dbReference type="InterPro" id="IPR036574">
    <property type="entry name" value="Scorpion_toxin-like_sf"/>
</dbReference>
<dbReference type="Gene3D" id="3.30.30.10">
    <property type="entry name" value="Knottin, scorpion toxin-like"/>
    <property type="match status" value="1"/>
</dbReference>
<protein>
    <recommendedName>
        <fullName evidence="9">Knottin scorpion toxin-like domain-containing protein</fullName>
    </recommendedName>
</protein>
<dbReference type="Proteomes" id="UP000015453">
    <property type="component" value="Unassembled WGS sequence"/>
</dbReference>
<name>S8DW13_9LAMI</name>
<evidence type="ECO:0000256" key="1">
    <source>
        <dbReference type="ARBA" id="ARBA00006722"/>
    </source>
</evidence>
<dbReference type="AlphaFoldDB" id="S8DW13"/>
<accession>S8DW13</accession>